<evidence type="ECO:0000256" key="3">
    <source>
        <dbReference type="ARBA" id="ARBA00022605"/>
    </source>
</evidence>
<dbReference type="AlphaFoldDB" id="A0A940PEC2"/>
<dbReference type="SMART" id="SM00859">
    <property type="entry name" value="Semialdhyde_dh"/>
    <property type="match status" value="1"/>
</dbReference>
<evidence type="ECO:0000256" key="1">
    <source>
        <dbReference type="ARBA" id="ARBA00004862"/>
    </source>
</evidence>
<dbReference type="InterPro" id="IPR058924">
    <property type="entry name" value="AGPR_dimerisation_dom"/>
</dbReference>
<dbReference type="CDD" id="cd23934">
    <property type="entry name" value="AGPR_1_C"/>
    <property type="match status" value="1"/>
</dbReference>
<dbReference type="GO" id="GO:0070401">
    <property type="term" value="F:NADP+ binding"/>
    <property type="evidence" value="ECO:0007669"/>
    <property type="project" value="InterPro"/>
</dbReference>
<feature type="active site" evidence="7 8">
    <location>
        <position position="147"/>
    </location>
</feature>
<evidence type="ECO:0000313" key="11">
    <source>
        <dbReference type="Proteomes" id="UP000674938"/>
    </source>
</evidence>
<dbReference type="EMBL" id="JAEEGA010000008">
    <property type="protein sequence ID" value="MBP1041946.1"/>
    <property type="molecule type" value="Genomic_DNA"/>
</dbReference>
<comment type="function">
    <text evidence="7">Catalyzes the NADPH-dependent reduction of N-acetyl-5-glutamyl phosphate to yield N-acetyl-L-glutamate 5-semialdehyde.</text>
</comment>
<dbReference type="HAMAP" id="MF_00150">
    <property type="entry name" value="ArgC_type1"/>
    <property type="match status" value="1"/>
</dbReference>
<dbReference type="PROSITE" id="PS01224">
    <property type="entry name" value="ARGC"/>
    <property type="match status" value="1"/>
</dbReference>
<keyword evidence="7" id="KW-0963">Cytoplasm</keyword>
<dbReference type="GO" id="GO:0005737">
    <property type="term" value="C:cytoplasm"/>
    <property type="evidence" value="ECO:0007669"/>
    <property type="project" value="UniProtKB-SubCell"/>
</dbReference>
<dbReference type="InterPro" id="IPR050085">
    <property type="entry name" value="AGPR"/>
</dbReference>
<dbReference type="GO" id="GO:0051287">
    <property type="term" value="F:NAD binding"/>
    <property type="evidence" value="ECO:0007669"/>
    <property type="project" value="InterPro"/>
</dbReference>
<gene>
    <name evidence="7" type="primary">argC</name>
    <name evidence="10" type="ORF">I6N95_13075</name>
</gene>
<sequence length="343" mass="37620">MKVAIIGVTGYSGLELIRLLSQHPEVIIQSLHSQSMVHHKISDIYPHLQNCCELMIKEIEPATIMEETDLVFLATPSGVSATLAQPFIEADFPLIDLSGDFRLKTEGSYEKWYGKEAAPIDSILKAEYGLGEERQNSQANFIANPGCYATGALLSLAPLVKAKMIQPDSIIIDGKSGLSGAGKVPSTSSHAVSVMGNMTVYKMNQHQHTPEILQQLQQWNANIEAIQFTTSLIPVTRGILLTIYAKVNEELTEEALVELYTSYYREKAFVRVQPVGVYPDLKQVQGSNYCDIGLAYNSETRLITLVCTLDNLVKGAAGQAVQNLNIMCGFPEELGLINSPVFP</sequence>
<evidence type="ECO:0000256" key="2">
    <source>
        <dbReference type="ARBA" id="ARBA00022571"/>
    </source>
</evidence>
<dbReference type="InterPro" id="IPR036291">
    <property type="entry name" value="NAD(P)-bd_dom_sf"/>
</dbReference>
<comment type="similarity">
    <text evidence="7">Belongs to the NAGSA dehydrogenase family. Type 1 subfamily.</text>
</comment>
<comment type="caution">
    <text evidence="10">The sequence shown here is derived from an EMBL/GenBank/DDBJ whole genome shotgun (WGS) entry which is preliminary data.</text>
</comment>
<dbReference type="EC" id="1.2.1.38" evidence="7"/>
<evidence type="ECO:0000313" key="10">
    <source>
        <dbReference type="EMBL" id="MBP1041946.1"/>
    </source>
</evidence>
<keyword evidence="3 7" id="KW-0028">Amino-acid biosynthesis</keyword>
<dbReference type="Gene3D" id="3.30.360.10">
    <property type="entry name" value="Dihydrodipicolinate Reductase, domain 2"/>
    <property type="match status" value="1"/>
</dbReference>
<dbReference type="GO" id="GO:0003942">
    <property type="term" value="F:N-acetyl-gamma-glutamyl-phosphate reductase activity"/>
    <property type="evidence" value="ECO:0007669"/>
    <property type="project" value="UniProtKB-UniRule"/>
</dbReference>
<dbReference type="InterPro" id="IPR000534">
    <property type="entry name" value="Semialdehyde_DH_NAD-bd"/>
</dbReference>
<dbReference type="SUPFAM" id="SSF55347">
    <property type="entry name" value="Glyceraldehyde-3-phosphate dehydrogenase-like, C-terminal domain"/>
    <property type="match status" value="1"/>
</dbReference>
<keyword evidence="2 7" id="KW-0055">Arginine biosynthesis</keyword>
<dbReference type="PANTHER" id="PTHR32338">
    <property type="entry name" value="N-ACETYL-GAMMA-GLUTAMYL-PHOSPHATE REDUCTASE, CHLOROPLASTIC-RELATED-RELATED"/>
    <property type="match status" value="1"/>
</dbReference>
<accession>A0A940PEC2</accession>
<reference evidence="10" key="1">
    <citation type="submission" date="2020-12" db="EMBL/GenBank/DDBJ databases">
        <title>Vagococcus allomyrinae sp. nov. and Enterococcus lavae sp. nov., isolated from the larvae of Allomyrina dichotoma.</title>
        <authorList>
            <person name="Lee S.D."/>
        </authorList>
    </citation>
    <scope>NUCLEOTIDE SEQUENCE</scope>
    <source>
        <strain evidence="10">BWB3-3</strain>
    </source>
</reference>
<evidence type="ECO:0000256" key="8">
    <source>
        <dbReference type="PROSITE-ProRule" id="PRU10010"/>
    </source>
</evidence>
<evidence type="ECO:0000256" key="5">
    <source>
        <dbReference type="ARBA" id="ARBA00023002"/>
    </source>
</evidence>
<dbReference type="Pfam" id="PF01118">
    <property type="entry name" value="Semialdhyde_dh"/>
    <property type="match status" value="1"/>
</dbReference>
<dbReference type="RefSeq" id="WP_209528662.1">
    <property type="nucleotide sequence ID" value="NZ_JAEEGA010000008.1"/>
</dbReference>
<keyword evidence="4 7" id="KW-0521">NADP</keyword>
<name>A0A940PEC2_9ENTE</name>
<dbReference type="GO" id="GO:0006526">
    <property type="term" value="P:L-arginine biosynthetic process"/>
    <property type="evidence" value="ECO:0007669"/>
    <property type="project" value="UniProtKB-UniRule"/>
</dbReference>
<evidence type="ECO:0000259" key="9">
    <source>
        <dbReference type="SMART" id="SM00859"/>
    </source>
</evidence>
<dbReference type="Pfam" id="PF22698">
    <property type="entry name" value="Semialdhyde_dhC_1"/>
    <property type="match status" value="1"/>
</dbReference>
<keyword evidence="5 7" id="KW-0560">Oxidoreductase</keyword>
<dbReference type="PANTHER" id="PTHR32338:SF10">
    <property type="entry name" value="N-ACETYL-GAMMA-GLUTAMYL-PHOSPHATE REDUCTASE, CHLOROPLASTIC-RELATED"/>
    <property type="match status" value="1"/>
</dbReference>
<evidence type="ECO:0000256" key="6">
    <source>
        <dbReference type="ARBA" id="ARBA00050557"/>
    </source>
</evidence>
<proteinExistence type="inferred from homology"/>
<comment type="subcellular location">
    <subcellularLocation>
        <location evidence="7">Cytoplasm</location>
    </subcellularLocation>
</comment>
<dbReference type="InterPro" id="IPR023013">
    <property type="entry name" value="AGPR_AS"/>
</dbReference>
<dbReference type="Proteomes" id="UP000674938">
    <property type="component" value="Unassembled WGS sequence"/>
</dbReference>
<evidence type="ECO:0000256" key="7">
    <source>
        <dbReference type="HAMAP-Rule" id="MF_00150"/>
    </source>
</evidence>
<keyword evidence="11" id="KW-1185">Reference proteome</keyword>
<evidence type="ECO:0000256" key="4">
    <source>
        <dbReference type="ARBA" id="ARBA00022857"/>
    </source>
</evidence>
<dbReference type="Gene3D" id="3.40.50.720">
    <property type="entry name" value="NAD(P)-binding Rossmann-like Domain"/>
    <property type="match status" value="1"/>
</dbReference>
<comment type="pathway">
    <text evidence="1 7">Amino-acid biosynthesis; L-arginine biosynthesis; N(2)-acetyl-L-ornithine from L-glutamate: step 3/4.</text>
</comment>
<dbReference type="SUPFAM" id="SSF51735">
    <property type="entry name" value="NAD(P)-binding Rossmann-fold domains"/>
    <property type="match status" value="1"/>
</dbReference>
<dbReference type="InterPro" id="IPR000706">
    <property type="entry name" value="AGPR_type-1"/>
</dbReference>
<dbReference type="NCBIfam" id="TIGR01850">
    <property type="entry name" value="argC"/>
    <property type="match status" value="1"/>
</dbReference>
<dbReference type="FunFam" id="3.30.360.10:FF:000014">
    <property type="entry name" value="N-acetyl-gamma-glutamyl-phosphate reductase"/>
    <property type="match status" value="1"/>
</dbReference>
<feature type="domain" description="Semialdehyde dehydrogenase NAD-binding" evidence="9">
    <location>
        <begin position="2"/>
        <end position="141"/>
    </location>
</feature>
<protein>
    <recommendedName>
        <fullName evidence="7">N-acetyl-gamma-glutamyl-phosphate reductase</fullName>
        <shortName evidence="7">AGPR</shortName>
        <ecNumber evidence="7">1.2.1.38</ecNumber>
    </recommendedName>
    <alternativeName>
        <fullName evidence="7">N-acetyl-glutamate semialdehyde dehydrogenase</fullName>
        <shortName evidence="7">NAGSA dehydrogenase</shortName>
    </alternativeName>
</protein>
<comment type="catalytic activity">
    <reaction evidence="6 7">
        <text>N-acetyl-L-glutamate 5-semialdehyde + phosphate + NADP(+) = N-acetyl-L-glutamyl 5-phosphate + NADPH + H(+)</text>
        <dbReference type="Rhea" id="RHEA:21588"/>
        <dbReference type="ChEBI" id="CHEBI:15378"/>
        <dbReference type="ChEBI" id="CHEBI:29123"/>
        <dbReference type="ChEBI" id="CHEBI:43474"/>
        <dbReference type="ChEBI" id="CHEBI:57783"/>
        <dbReference type="ChEBI" id="CHEBI:57936"/>
        <dbReference type="ChEBI" id="CHEBI:58349"/>
        <dbReference type="EC" id="1.2.1.38"/>
    </reaction>
</comment>
<dbReference type="CDD" id="cd17895">
    <property type="entry name" value="AGPR_1_N"/>
    <property type="match status" value="1"/>
</dbReference>
<organism evidence="10 11">
    <name type="scientific">Vagococcus allomyrinae</name>
    <dbReference type="NCBI Taxonomy" id="2794353"/>
    <lineage>
        <taxon>Bacteria</taxon>
        <taxon>Bacillati</taxon>
        <taxon>Bacillota</taxon>
        <taxon>Bacilli</taxon>
        <taxon>Lactobacillales</taxon>
        <taxon>Enterococcaceae</taxon>
        <taxon>Vagococcus</taxon>
    </lineage>
</organism>